<evidence type="ECO:0000256" key="2">
    <source>
        <dbReference type="ARBA" id="ARBA00022771"/>
    </source>
</evidence>
<gene>
    <name evidence="7" type="ORF">ACHHYP_20772</name>
</gene>
<dbReference type="PANTHER" id="PTHR13510">
    <property type="entry name" value="FYVE-FINGER-CONTAINING RAB5 EFFECTOR PROTEIN RABENOSYN-5-RELATED"/>
    <property type="match status" value="1"/>
</dbReference>
<proteinExistence type="predicted"/>
<keyword evidence="8" id="KW-1185">Reference proteome</keyword>
<name>A0A1V9YAT8_ACHHY</name>
<dbReference type="OrthoDB" id="63791at2759"/>
<evidence type="ECO:0000259" key="6">
    <source>
        <dbReference type="PROSITE" id="PS50178"/>
    </source>
</evidence>
<dbReference type="PANTHER" id="PTHR13510:SF44">
    <property type="entry name" value="RABENOSYN-5"/>
    <property type="match status" value="1"/>
</dbReference>
<dbReference type="Pfam" id="PF01363">
    <property type="entry name" value="FYVE"/>
    <property type="match status" value="1"/>
</dbReference>
<dbReference type="GO" id="GO:0008270">
    <property type="term" value="F:zinc ion binding"/>
    <property type="evidence" value="ECO:0007669"/>
    <property type="project" value="UniProtKB-KW"/>
</dbReference>
<dbReference type="CDD" id="cd15745">
    <property type="entry name" value="FYVE_RUFY4"/>
    <property type="match status" value="1"/>
</dbReference>
<dbReference type="Gene3D" id="3.30.530.20">
    <property type="match status" value="1"/>
</dbReference>
<keyword evidence="2 4" id="KW-0863">Zinc-finger</keyword>
<dbReference type="AlphaFoldDB" id="A0A1V9YAT8"/>
<feature type="region of interest" description="Disordered" evidence="5">
    <location>
        <begin position="619"/>
        <end position="660"/>
    </location>
</feature>
<evidence type="ECO:0000313" key="7">
    <source>
        <dbReference type="EMBL" id="OQR82845.1"/>
    </source>
</evidence>
<comment type="caution">
    <text evidence="7">The sequence shown here is derived from an EMBL/GenBank/DDBJ whole genome shotgun (WGS) entry which is preliminary data.</text>
</comment>
<dbReference type="STRING" id="1202772.A0A1V9YAT8"/>
<evidence type="ECO:0000256" key="3">
    <source>
        <dbReference type="ARBA" id="ARBA00022833"/>
    </source>
</evidence>
<dbReference type="InterPro" id="IPR011011">
    <property type="entry name" value="Znf_FYVE_PHD"/>
</dbReference>
<dbReference type="Gene3D" id="3.30.40.10">
    <property type="entry name" value="Zinc/RING finger domain, C3HC4 (zinc finger)"/>
    <property type="match status" value="1"/>
</dbReference>
<evidence type="ECO:0000256" key="4">
    <source>
        <dbReference type="PROSITE-ProRule" id="PRU00091"/>
    </source>
</evidence>
<dbReference type="SUPFAM" id="SSF57903">
    <property type="entry name" value="FYVE/PHD zinc finger"/>
    <property type="match status" value="1"/>
</dbReference>
<evidence type="ECO:0000313" key="8">
    <source>
        <dbReference type="Proteomes" id="UP000243579"/>
    </source>
</evidence>
<feature type="domain" description="FYVE-type" evidence="6">
    <location>
        <begin position="304"/>
        <end position="378"/>
    </location>
</feature>
<reference evidence="7 8" key="1">
    <citation type="journal article" date="2014" name="Genome Biol. Evol.">
        <title>The secreted proteins of Achlya hypogyna and Thraustotheca clavata identify the ancestral oomycete secretome and reveal gene acquisitions by horizontal gene transfer.</title>
        <authorList>
            <person name="Misner I."/>
            <person name="Blouin N."/>
            <person name="Leonard G."/>
            <person name="Richards T.A."/>
            <person name="Lane C.E."/>
        </authorList>
    </citation>
    <scope>NUCLEOTIDE SEQUENCE [LARGE SCALE GENOMIC DNA]</scope>
    <source>
        <strain evidence="7 8">ATCC 48635</strain>
    </source>
</reference>
<dbReference type="InterPro" id="IPR023393">
    <property type="entry name" value="START-like_dom_sf"/>
</dbReference>
<dbReference type="EMBL" id="JNBR01002414">
    <property type="protein sequence ID" value="OQR82845.1"/>
    <property type="molecule type" value="Genomic_DNA"/>
</dbReference>
<evidence type="ECO:0000256" key="5">
    <source>
        <dbReference type="SAM" id="MobiDB-lite"/>
    </source>
</evidence>
<evidence type="ECO:0000256" key="1">
    <source>
        <dbReference type="ARBA" id="ARBA00022723"/>
    </source>
</evidence>
<sequence>MAIRQRRRQPLAQPKMPSSRKFPVPDEFFLSPTLPVEEKRYLTHIARTACKELIKNARMNGDSVQWHPIGRPDDRASSSIDGLPTAVEVRSMMYEGRSKRDWVNNHKNNVIMGSCVTQVAGTIEEIASFYQRPTTADARAMCASYEEDFLDTFVLHTLTPPTPENPWHNITVRWYASKSPWSVAKHRDLCYVECQDEFVDVSGRRGWVLARESVALPICPPLSGMHLVRATIERSGMVFLESETPGLLNVIQMSMIDFKGSLPRLMSRLAIRRRLSEVLHLNKYLHERRLSHEPILGDLDLIPKAERVFCNVCSKKFGVFTRHKVRCRKCGEVVCMACQSVWTVDIALRHTVHNQHYKQHQRSRRNVRICMPCSRETRVRSLTMTAATLTMHTGMDTMQALHAYGGIPAGSTMRESDDMSSEVDMLQSARSKLTTSTGYEYPARPSTLLYIPSTHDEEDADSVRLSLTDANYRRSKSLDTHQMATRLDHPYEYTGVYDDADDDDVVSDEQDDLWNPAPEYLEPRPFANDERLSLISAADSLSQSFISSLDSVSHMGASYRDSTPLFNYRAVDVDQPRHRRGSLPQSHLAFGYELKQPLYQTQTTQQVIEQLVSSARQLDEVRRSSMAASATTRESGRVSSRESGRVSSRESGRVSSRESGQTFQFCDNKLVGIRSSEMKKTPVYVPEAQRTTPSASSWRKPAVFASFNSNHTDSEKTPVAGRTSSELAFATEEDDECKKHRVTELRERMQIMTQDVLRGSGRLTVPVDDAPAEGHEDLVALYKELKAMRM</sequence>
<dbReference type="InterPro" id="IPR017455">
    <property type="entry name" value="Znf_FYVE-rel"/>
</dbReference>
<feature type="compositionally biased region" description="Basic and acidic residues" evidence="5">
    <location>
        <begin position="634"/>
        <end position="656"/>
    </location>
</feature>
<dbReference type="PROSITE" id="PS50178">
    <property type="entry name" value="ZF_FYVE"/>
    <property type="match status" value="1"/>
</dbReference>
<accession>A0A1V9YAT8</accession>
<keyword evidence="3" id="KW-0862">Zinc</keyword>
<protein>
    <recommendedName>
        <fullName evidence="6">FYVE-type domain-containing protein</fullName>
    </recommendedName>
</protein>
<dbReference type="InterPro" id="IPR013083">
    <property type="entry name" value="Znf_RING/FYVE/PHD"/>
</dbReference>
<dbReference type="InterPro" id="IPR052727">
    <property type="entry name" value="Rab4/Rab5_effector"/>
</dbReference>
<keyword evidence="1" id="KW-0479">Metal-binding</keyword>
<dbReference type="Proteomes" id="UP000243579">
    <property type="component" value="Unassembled WGS sequence"/>
</dbReference>
<feature type="region of interest" description="Disordered" evidence="5">
    <location>
        <begin position="1"/>
        <end position="22"/>
    </location>
</feature>
<dbReference type="InterPro" id="IPR000306">
    <property type="entry name" value="Znf_FYVE"/>
</dbReference>
<dbReference type="SUPFAM" id="SSF55961">
    <property type="entry name" value="Bet v1-like"/>
    <property type="match status" value="1"/>
</dbReference>
<organism evidence="7 8">
    <name type="scientific">Achlya hypogyna</name>
    <name type="common">Oomycete</name>
    <name type="synonym">Protoachlya hypogyna</name>
    <dbReference type="NCBI Taxonomy" id="1202772"/>
    <lineage>
        <taxon>Eukaryota</taxon>
        <taxon>Sar</taxon>
        <taxon>Stramenopiles</taxon>
        <taxon>Oomycota</taxon>
        <taxon>Saprolegniomycetes</taxon>
        <taxon>Saprolegniales</taxon>
        <taxon>Achlyaceae</taxon>
        <taxon>Achlya</taxon>
    </lineage>
</organism>